<dbReference type="PIRSF" id="PIRSF006276">
    <property type="entry name" value="UspA"/>
    <property type="match status" value="1"/>
</dbReference>
<gene>
    <name evidence="4" type="ORF">QYF49_09340</name>
</gene>
<dbReference type="InterPro" id="IPR014729">
    <property type="entry name" value="Rossmann-like_a/b/a_fold"/>
</dbReference>
<comment type="similarity">
    <text evidence="1 2">Belongs to the universal stress protein A family.</text>
</comment>
<sequence length="162" mass="17766">MPYYKRILVGVDGSESSEVAFYRAIEITKEYHAQLLIVHISEERIPAAPMDSGTVDIEKGSGKNHGGTLLEDYEQKARKLGLKHVKTLSNYGSPKTEILSFASMHDADLIVCGATGLNAMERIFIGSVSQYITRHATCDVLIARNSHKIEVSGLSIKSTSKL</sequence>
<comment type="caution">
    <text evidence="4">The sequence shown here is derived from an EMBL/GenBank/DDBJ whole genome shotgun (WGS) entry which is preliminary data.</text>
</comment>
<protein>
    <recommendedName>
        <fullName evidence="2">Universal stress protein</fullName>
    </recommendedName>
</protein>
<evidence type="ECO:0000259" key="3">
    <source>
        <dbReference type="Pfam" id="PF00582"/>
    </source>
</evidence>
<dbReference type="Gene3D" id="3.40.50.620">
    <property type="entry name" value="HUPs"/>
    <property type="match status" value="1"/>
</dbReference>
<dbReference type="Pfam" id="PF00582">
    <property type="entry name" value="Usp"/>
    <property type="match status" value="1"/>
</dbReference>
<comment type="subcellular location">
    <subcellularLocation>
        <location evidence="2">Cytoplasm</location>
    </subcellularLocation>
</comment>
<evidence type="ECO:0000313" key="4">
    <source>
        <dbReference type="EMBL" id="MDN4073210.1"/>
    </source>
</evidence>
<proteinExistence type="inferred from homology"/>
<evidence type="ECO:0000313" key="5">
    <source>
        <dbReference type="Proteomes" id="UP001168694"/>
    </source>
</evidence>
<evidence type="ECO:0000256" key="2">
    <source>
        <dbReference type="PIRNR" id="PIRNR006276"/>
    </source>
</evidence>
<keyword evidence="2" id="KW-0963">Cytoplasm</keyword>
<dbReference type="EMBL" id="JAUHLN010000002">
    <property type="protein sequence ID" value="MDN4073210.1"/>
    <property type="molecule type" value="Genomic_DNA"/>
</dbReference>
<name>A0ABT8E5N1_9BACL</name>
<dbReference type="SUPFAM" id="SSF52402">
    <property type="entry name" value="Adenine nucleotide alpha hydrolases-like"/>
    <property type="match status" value="1"/>
</dbReference>
<evidence type="ECO:0000256" key="1">
    <source>
        <dbReference type="ARBA" id="ARBA00008791"/>
    </source>
</evidence>
<dbReference type="InterPro" id="IPR006016">
    <property type="entry name" value="UspA"/>
</dbReference>
<dbReference type="Proteomes" id="UP001168694">
    <property type="component" value="Unassembled WGS sequence"/>
</dbReference>
<dbReference type="InterPro" id="IPR006015">
    <property type="entry name" value="Universal_stress_UspA"/>
</dbReference>
<dbReference type="RefSeq" id="WP_290399353.1">
    <property type="nucleotide sequence ID" value="NZ_JAUHLN010000002.1"/>
</dbReference>
<dbReference type="PRINTS" id="PR01438">
    <property type="entry name" value="UNVRSLSTRESS"/>
</dbReference>
<dbReference type="PANTHER" id="PTHR46268">
    <property type="entry name" value="STRESS RESPONSE PROTEIN NHAX"/>
    <property type="match status" value="1"/>
</dbReference>
<organism evidence="4 5">
    <name type="scientific">Fictibacillus terranigra</name>
    <dbReference type="NCBI Taxonomy" id="3058424"/>
    <lineage>
        <taxon>Bacteria</taxon>
        <taxon>Bacillati</taxon>
        <taxon>Bacillota</taxon>
        <taxon>Bacilli</taxon>
        <taxon>Bacillales</taxon>
        <taxon>Fictibacillaceae</taxon>
        <taxon>Fictibacillus</taxon>
    </lineage>
</organism>
<keyword evidence="5" id="KW-1185">Reference proteome</keyword>
<reference evidence="4" key="1">
    <citation type="submission" date="2023-06" db="EMBL/GenBank/DDBJ databases">
        <title>Draft Genome Sequences of Representative Paenibacillus Polymyxa, Bacillus cereus, Fictibacillus sp., and Brevibacillus agri Strains Isolated from Amazonian Dark Earth.</title>
        <authorList>
            <person name="Pellegrinetti T.A."/>
            <person name="Cunha I.C.M."/>
            <person name="Chaves M.G."/>
            <person name="Freitas A.S."/>
            <person name="Silva A.V.R."/>
            <person name="Tsai S.M."/>
            <person name="Mendes L.W."/>
        </authorList>
    </citation>
    <scope>NUCLEOTIDE SEQUENCE</scope>
    <source>
        <strain evidence="4">CENA-BCM004</strain>
    </source>
</reference>
<dbReference type="CDD" id="cd00293">
    <property type="entry name" value="USP-like"/>
    <property type="match status" value="1"/>
</dbReference>
<feature type="domain" description="UspA" evidence="3">
    <location>
        <begin position="4"/>
        <end position="144"/>
    </location>
</feature>
<dbReference type="PANTHER" id="PTHR46268:SF6">
    <property type="entry name" value="UNIVERSAL STRESS PROTEIN UP12"/>
    <property type="match status" value="1"/>
</dbReference>
<accession>A0ABT8E5N1</accession>